<evidence type="ECO:0000313" key="2">
    <source>
        <dbReference type="Proteomes" id="UP001370490"/>
    </source>
</evidence>
<reference evidence="1 2" key="1">
    <citation type="submission" date="2023-12" db="EMBL/GenBank/DDBJ databases">
        <title>A high-quality genome assembly for Dillenia turbinata (Dilleniales).</title>
        <authorList>
            <person name="Chanderbali A."/>
        </authorList>
    </citation>
    <scope>NUCLEOTIDE SEQUENCE [LARGE SCALE GENOMIC DNA]</scope>
    <source>
        <strain evidence="1">LSX21</strain>
        <tissue evidence="1">Leaf</tissue>
    </source>
</reference>
<sequence>MNITQALVMLPYSLSTCLEALSFSSLSPNLTSTWSRIAGPPGCTIQKREFQSQIPIGVNTSSKHFSMQWNVNPASRKCRCMASCESGRIVCAAHTSWNSGRSMDMSGSAPTMTAAAPSLKRACAMRVSMWVSEGPRKIMGVISEHTTRTRAQALFSARSLDRRRTVPPAKQPCWNTVCRWTDGLSSRSLASR</sequence>
<accession>A0AAN8VFZ5</accession>
<proteinExistence type="predicted"/>
<comment type="caution">
    <text evidence="1">The sequence shown here is derived from an EMBL/GenBank/DDBJ whole genome shotgun (WGS) entry which is preliminary data.</text>
</comment>
<dbReference type="AlphaFoldDB" id="A0AAN8VFZ5"/>
<dbReference type="Proteomes" id="UP001370490">
    <property type="component" value="Unassembled WGS sequence"/>
</dbReference>
<keyword evidence="2" id="KW-1185">Reference proteome</keyword>
<protein>
    <submittedName>
        <fullName evidence="1">Uncharacterized protein</fullName>
    </submittedName>
</protein>
<organism evidence="1 2">
    <name type="scientific">Dillenia turbinata</name>
    <dbReference type="NCBI Taxonomy" id="194707"/>
    <lineage>
        <taxon>Eukaryota</taxon>
        <taxon>Viridiplantae</taxon>
        <taxon>Streptophyta</taxon>
        <taxon>Embryophyta</taxon>
        <taxon>Tracheophyta</taxon>
        <taxon>Spermatophyta</taxon>
        <taxon>Magnoliopsida</taxon>
        <taxon>eudicotyledons</taxon>
        <taxon>Gunneridae</taxon>
        <taxon>Pentapetalae</taxon>
        <taxon>Dilleniales</taxon>
        <taxon>Dilleniaceae</taxon>
        <taxon>Dillenia</taxon>
    </lineage>
</organism>
<evidence type="ECO:0000313" key="1">
    <source>
        <dbReference type="EMBL" id="KAK6928657.1"/>
    </source>
</evidence>
<gene>
    <name evidence="1" type="ORF">RJ641_004862</name>
</gene>
<name>A0AAN8VFZ5_9MAGN</name>
<dbReference type="EMBL" id="JBAMMX010000013">
    <property type="protein sequence ID" value="KAK6928657.1"/>
    <property type="molecule type" value="Genomic_DNA"/>
</dbReference>